<gene>
    <name evidence="3" type="ORF">NA57DRAFT_44480</name>
</gene>
<dbReference type="Proteomes" id="UP000799772">
    <property type="component" value="Unassembled WGS sequence"/>
</dbReference>
<organism evidence="3 4">
    <name type="scientific">Rhizodiscina lignyota</name>
    <dbReference type="NCBI Taxonomy" id="1504668"/>
    <lineage>
        <taxon>Eukaryota</taxon>
        <taxon>Fungi</taxon>
        <taxon>Dikarya</taxon>
        <taxon>Ascomycota</taxon>
        <taxon>Pezizomycotina</taxon>
        <taxon>Dothideomycetes</taxon>
        <taxon>Pleosporomycetidae</taxon>
        <taxon>Aulographales</taxon>
        <taxon>Rhizodiscinaceae</taxon>
        <taxon>Rhizodiscina</taxon>
    </lineage>
</organism>
<dbReference type="AlphaFoldDB" id="A0A9P4I819"/>
<evidence type="ECO:0000259" key="2">
    <source>
        <dbReference type="Pfam" id="PF26157"/>
    </source>
</evidence>
<proteinExistence type="predicted"/>
<keyword evidence="1" id="KW-0732">Signal</keyword>
<dbReference type="PROSITE" id="PS51257">
    <property type="entry name" value="PROKAR_LIPOPROTEIN"/>
    <property type="match status" value="1"/>
</dbReference>
<keyword evidence="4" id="KW-1185">Reference proteome</keyword>
<comment type="caution">
    <text evidence="3">The sequence shown here is derived from an EMBL/GenBank/DDBJ whole genome shotgun (WGS) entry which is preliminary data.</text>
</comment>
<sequence length="521" mass="57898">MAFLRGFLVVVTLLLSLVSCFQAPPCRFSPRHSQQEILNNPTNFVNDILYWEGHFHANNIGYNTANGMSYDGTLINGTTGIATDKHPFSAASKESLQIMVYVHALAGDSRAATFLSPTNQKAAPGIAANILKTKLNTYLKFNQTFPGYGGFLPWFLADQADIQPTSDWVNRVPALDNGELIWSVYAAVQVLESSPNREWKTLAKAWQTWLDYTASNAARIFYNGTGRVCAVADLGDQSLPPNSPSQNYTCEGTGLINDPYEGELFTWWLYFFGGLSSSDKNALWEVKRPQLVNYSGALVTSRHIGPITVQEGFWLSSHEQWKVLELPYFDVSIVKRLYNNAERVRTCNSVLMGRNPGMFASVNNITDPVTGQIPGYISNAGVPEVSNQTVQELDVITPYSVFPTVLFDEGIGLAWYKNMLDGKGMQNRYGSTESERRDGIGISAFVSWDSKITTVNALLGGVAKYSKMKMHKDGIYDEFVKITQREYGRVFGNTLKGENIRLCLPTFSVPVVNVSDFTTCR</sequence>
<feature type="signal peptide" evidence="1">
    <location>
        <begin position="1"/>
        <end position="22"/>
    </location>
</feature>
<dbReference type="CDD" id="cd24165">
    <property type="entry name" value="TfSGL-like"/>
    <property type="match status" value="1"/>
</dbReference>
<evidence type="ECO:0000256" key="1">
    <source>
        <dbReference type="SAM" id="SignalP"/>
    </source>
</evidence>
<protein>
    <submittedName>
        <fullName evidence="3">GPI anchored protein</fullName>
    </submittedName>
</protein>
<dbReference type="Pfam" id="PF26157">
    <property type="entry name" value="SGL_GH162"/>
    <property type="match status" value="1"/>
</dbReference>
<feature type="chain" id="PRO_5040440249" evidence="1">
    <location>
        <begin position="23"/>
        <end position="521"/>
    </location>
</feature>
<accession>A0A9P4I819</accession>
<dbReference type="InterPro" id="IPR058773">
    <property type="entry name" value="SGL_GH162"/>
</dbReference>
<dbReference type="OrthoDB" id="9981847at2759"/>
<feature type="domain" description="Endo-beta-1,2-glucanase SGL" evidence="2">
    <location>
        <begin position="68"/>
        <end position="521"/>
    </location>
</feature>
<reference evidence="3" key="1">
    <citation type="journal article" date="2020" name="Stud. Mycol.">
        <title>101 Dothideomycetes genomes: a test case for predicting lifestyles and emergence of pathogens.</title>
        <authorList>
            <person name="Haridas S."/>
            <person name="Albert R."/>
            <person name="Binder M."/>
            <person name="Bloem J."/>
            <person name="Labutti K."/>
            <person name="Salamov A."/>
            <person name="Andreopoulos B."/>
            <person name="Baker S."/>
            <person name="Barry K."/>
            <person name="Bills G."/>
            <person name="Bluhm B."/>
            <person name="Cannon C."/>
            <person name="Castanera R."/>
            <person name="Culley D."/>
            <person name="Daum C."/>
            <person name="Ezra D."/>
            <person name="Gonzalez J."/>
            <person name="Henrissat B."/>
            <person name="Kuo A."/>
            <person name="Liang C."/>
            <person name="Lipzen A."/>
            <person name="Lutzoni F."/>
            <person name="Magnuson J."/>
            <person name="Mondo S."/>
            <person name="Nolan M."/>
            <person name="Ohm R."/>
            <person name="Pangilinan J."/>
            <person name="Park H.-J."/>
            <person name="Ramirez L."/>
            <person name="Alfaro M."/>
            <person name="Sun H."/>
            <person name="Tritt A."/>
            <person name="Yoshinaga Y."/>
            <person name="Zwiers L.-H."/>
            <person name="Turgeon B."/>
            <person name="Goodwin S."/>
            <person name="Spatafora J."/>
            <person name="Crous P."/>
            <person name="Grigoriev I."/>
        </authorList>
    </citation>
    <scope>NUCLEOTIDE SEQUENCE</scope>
    <source>
        <strain evidence="3">CBS 133067</strain>
    </source>
</reference>
<evidence type="ECO:0000313" key="3">
    <source>
        <dbReference type="EMBL" id="KAF2095699.1"/>
    </source>
</evidence>
<name>A0A9P4I819_9PEZI</name>
<dbReference type="EMBL" id="ML978131">
    <property type="protein sequence ID" value="KAF2095699.1"/>
    <property type="molecule type" value="Genomic_DNA"/>
</dbReference>
<evidence type="ECO:0000313" key="4">
    <source>
        <dbReference type="Proteomes" id="UP000799772"/>
    </source>
</evidence>